<feature type="region of interest" description="Disordered" evidence="1">
    <location>
        <begin position="1"/>
        <end position="54"/>
    </location>
</feature>
<dbReference type="EMBL" id="JACGWJ010000013">
    <property type="protein sequence ID" value="KAL0378703.1"/>
    <property type="molecule type" value="Genomic_DNA"/>
</dbReference>
<gene>
    <name evidence="2" type="ORF">Sradi_3175800</name>
</gene>
<reference evidence="2" key="2">
    <citation type="journal article" date="2024" name="Plant">
        <title>Genomic evolution and insights into agronomic trait innovations of Sesamum species.</title>
        <authorList>
            <person name="Miao H."/>
            <person name="Wang L."/>
            <person name="Qu L."/>
            <person name="Liu H."/>
            <person name="Sun Y."/>
            <person name="Le M."/>
            <person name="Wang Q."/>
            <person name="Wei S."/>
            <person name="Zheng Y."/>
            <person name="Lin W."/>
            <person name="Duan Y."/>
            <person name="Cao H."/>
            <person name="Xiong S."/>
            <person name="Wang X."/>
            <person name="Wei L."/>
            <person name="Li C."/>
            <person name="Ma Q."/>
            <person name="Ju M."/>
            <person name="Zhao R."/>
            <person name="Li G."/>
            <person name="Mu C."/>
            <person name="Tian Q."/>
            <person name="Mei H."/>
            <person name="Zhang T."/>
            <person name="Gao T."/>
            <person name="Zhang H."/>
        </authorList>
    </citation>
    <scope>NUCLEOTIDE SEQUENCE</scope>
    <source>
        <strain evidence="2">G02</strain>
    </source>
</reference>
<feature type="compositionally biased region" description="Basic and acidic residues" evidence="1">
    <location>
        <begin position="40"/>
        <end position="54"/>
    </location>
</feature>
<feature type="compositionally biased region" description="Basic and acidic residues" evidence="1">
    <location>
        <begin position="13"/>
        <end position="30"/>
    </location>
</feature>
<evidence type="ECO:0000313" key="2">
    <source>
        <dbReference type="EMBL" id="KAL0378703.1"/>
    </source>
</evidence>
<protein>
    <submittedName>
        <fullName evidence="2">Uncharacterized protein</fullName>
    </submittedName>
</protein>
<sequence length="96" mass="10680">MEENSLSSPTHITDTDSHAKTSDVNPKDESGGGDGSQVVEEAKEVEEKEGRRLAEPRLREKVLVTFNFEEFVLLASRVLDDGDVEFIYALNSLKLL</sequence>
<reference evidence="2" key="1">
    <citation type="submission" date="2020-06" db="EMBL/GenBank/DDBJ databases">
        <authorList>
            <person name="Li T."/>
            <person name="Hu X."/>
            <person name="Zhang T."/>
            <person name="Song X."/>
            <person name="Zhang H."/>
            <person name="Dai N."/>
            <person name="Sheng W."/>
            <person name="Hou X."/>
            <person name="Wei L."/>
        </authorList>
    </citation>
    <scope>NUCLEOTIDE SEQUENCE</scope>
    <source>
        <strain evidence="2">G02</strain>
        <tissue evidence="2">Leaf</tissue>
    </source>
</reference>
<organism evidence="2">
    <name type="scientific">Sesamum radiatum</name>
    <name type="common">Black benniseed</name>
    <dbReference type="NCBI Taxonomy" id="300843"/>
    <lineage>
        <taxon>Eukaryota</taxon>
        <taxon>Viridiplantae</taxon>
        <taxon>Streptophyta</taxon>
        <taxon>Embryophyta</taxon>
        <taxon>Tracheophyta</taxon>
        <taxon>Spermatophyta</taxon>
        <taxon>Magnoliopsida</taxon>
        <taxon>eudicotyledons</taxon>
        <taxon>Gunneridae</taxon>
        <taxon>Pentapetalae</taxon>
        <taxon>asterids</taxon>
        <taxon>lamiids</taxon>
        <taxon>Lamiales</taxon>
        <taxon>Pedaliaceae</taxon>
        <taxon>Sesamum</taxon>
    </lineage>
</organism>
<name>A0AAW2RFD8_SESRA</name>
<feature type="compositionally biased region" description="Polar residues" evidence="1">
    <location>
        <begin position="1"/>
        <end position="12"/>
    </location>
</feature>
<comment type="caution">
    <text evidence="2">The sequence shown here is derived from an EMBL/GenBank/DDBJ whole genome shotgun (WGS) entry which is preliminary data.</text>
</comment>
<evidence type="ECO:0000256" key="1">
    <source>
        <dbReference type="SAM" id="MobiDB-lite"/>
    </source>
</evidence>
<accession>A0AAW2RFD8</accession>
<proteinExistence type="predicted"/>
<dbReference type="AlphaFoldDB" id="A0AAW2RFD8"/>